<feature type="domain" description="NERD" evidence="1">
    <location>
        <begin position="15"/>
        <end position="113"/>
    </location>
</feature>
<evidence type="ECO:0000313" key="3">
    <source>
        <dbReference type="Proteomes" id="UP000681155"/>
    </source>
</evidence>
<name>A0ABX8ETR2_9PSED</name>
<proteinExistence type="predicted"/>
<dbReference type="InterPro" id="IPR027417">
    <property type="entry name" value="P-loop_NTPase"/>
</dbReference>
<dbReference type="Pfam" id="PF13245">
    <property type="entry name" value="AAA_19"/>
    <property type="match status" value="1"/>
</dbReference>
<dbReference type="Pfam" id="PF08378">
    <property type="entry name" value="NERD"/>
    <property type="match status" value="1"/>
</dbReference>
<evidence type="ECO:0000313" key="2">
    <source>
        <dbReference type="EMBL" id="QVW21933.1"/>
    </source>
</evidence>
<gene>
    <name evidence="2" type="ORF">KJF94_18825</name>
</gene>
<dbReference type="SUPFAM" id="SSF52540">
    <property type="entry name" value="P-loop containing nucleoside triphosphate hydrolases"/>
    <property type="match status" value="1"/>
</dbReference>
<sequence length="830" mass="93294">MARMIPEHGPHHTESYGERHLYSALKSQLPDDYTVIHSLPWLCSAMSKLDNRARPTGEIDFLIVHPEDGVLALEVKSGVYRIENSFFVHVRDGYKIDPLTQTKKNIHGFATWLGADPALCLRIGYGFIFPDSDFNRSNIPGMYDTRSTPSQSLYIDFEAYPDVAQKIIELMKYWKKALLNTDLGPTKTKKLIDYLAPKIDGQPQWASRIRYDNKVWLQLTSEQSLVVRSVLRNKDSLITGWPGTGKTLIAIDAARKLSEGGKQVLVLSFNARLTEHIRVQLEGYRACKVMTWHGLCRQAANALNHLSVGEEWYKVKCLEDLDIAIQKGLLGEYDALVVDESQALAESWCKTLVSWFTGKPKAFFCDETQVFKFERNGVTLNGLSAILGVDAFPLTIILRMPKAVTEILSEVVPPKIQLSSPRVAEPETALEIITLNPCDELLRIKSELVAAGVGSEDIVVLTGPIIDRQYSDFLKTQKLATENIAKFRGLEAPVVIVLGAEALDTAELFSAYSRATTKFVAIYNAHNRQWRGRLDFQSRLQGKPESAEILKTAQVPLRIRNIVARCTSIRSLGMKSLDVMWAEDWGAMLVEFKAHETQLTLWINYLSRTISHPIFIWYGTTLTKFYMVAPELNGEIESCGHYSLTMEDCKACGSLTPHTDTANIKCALCYTLESRLLPPDEDLIDQISLYDAVITSQLPADKALQLRPHLPLEVAAVAALMRANKNKVRNNVLLVQLPSGRNLYTTAFVFAQSRIAVCETNTTMSVDVLADEIYYRYRVLEQISPAEWRSIVASAFATFKQKGYVVRIGKKLYQPVEDDDAPVPKRYAND</sequence>
<evidence type="ECO:0000259" key="1">
    <source>
        <dbReference type="Pfam" id="PF08378"/>
    </source>
</evidence>
<dbReference type="EMBL" id="CP075566">
    <property type="protein sequence ID" value="QVW21933.1"/>
    <property type="molecule type" value="Genomic_DNA"/>
</dbReference>
<dbReference type="Gene3D" id="3.40.50.300">
    <property type="entry name" value="P-loop containing nucleotide triphosphate hydrolases"/>
    <property type="match status" value="1"/>
</dbReference>
<dbReference type="RefSeq" id="WP_214377825.1">
    <property type="nucleotide sequence ID" value="NZ_CP075566.1"/>
</dbReference>
<dbReference type="InterPro" id="IPR011528">
    <property type="entry name" value="NERD"/>
</dbReference>
<protein>
    <submittedName>
        <fullName evidence="2">NERD domain-containing protein</fullName>
    </submittedName>
</protein>
<dbReference type="Proteomes" id="UP000681155">
    <property type="component" value="Chromosome"/>
</dbReference>
<reference evidence="2 3" key="1">
    <citation type="submission" date="2021-05" db="EMBL/GenBank/DDBJ databases">
        <title>Complete genome of the cytokinin-producing biocontrol strain Pseudomonas fluorescens G20-18.</title>
        <authorList>
            <person name="Nielsen T.K."/>
            <person name="Mekureyaw M.F."/>
            <person name="Hansen L.H."/>
            <person name="Nicolaisen M.H."/>
            <person name="Roitsch T.G."/>
            <person name="Hennessy R.C."/>
        </authorList>
    </citation>
    <scope>NUCLEOTIDE SEQUENCE [LARGE SCALE GENOMIC DNA]</scope>
    <source>
        <strain evidence="2 3">G20-18</strain>
    </source>
</reference>
<organism evidence="2 3">
    <name type="scientific">Pseudomonas hormoni</name>
    <dbReference type="NCBI Taxonomy" id="3093767"/>
    <lineage>
        <taxon>Bacteria</taxon>
        <taxon>Pseudomonadati</taxon>
        <taxon>Pseudomonadota</taxon>
        <taxon>Gammaproteobacteria</taxon>
        <taxon>Pseudomonadales</taxon>
        <taxon>Pseudomonadaceae</taxon>
        <taxon>Pseudomonas</taxon>
    </lineage>
</organism>
<accession>A0ABX8ETR2</accession>
<keyword evidence="3" id="KW-1185">Reference proteome</keyword>